<gene>
    <name evidence="4" type="ORF">AW11_00296</name>
</gene>
<name>A0A011QPG1_ACCRE</name>
<sequence length="233" mass="26048">MEWHAISVPPFCPQLVYRSPTPAMPLASEDLESITAQTLAHYDQRAEDFRDGTRDHDVSQNIASLLRHIQGQAPFTILDFGCGPGRDLKAFAQLGHIAIGLDGARKFVAMARSDSGCTVWQQDFLKLDLPAEHFDGVFANASLFHIPSQELPRVLRQLCATLKPGGILFCSNPRGDNAEGWSNGRYASYHDLAAWRSQMANAGYREIEHYYRPAGLPRERQPWLASVWRRTGA</sequence>
<keyword evidence="1" id="KW-0489">Methyltransferase</keyword>
<evidence type="ECO:0000313" key="5">
    <source>
        <dbReference type="Proteomes" id="UP000022141"/>
    </source>
</evidence>
<keyword evidence="5" id="KW-1185">Reference proteome</keyword>
<comment type="caution">
    <text evidence="4">The sequence shown here is derived from an EMBL/GenBank/DDBJ whole genome shotgun (WGS) entry which is preliminary data.</text>
</comment>
<dbReference type="PATRIC" id="fig|1454004.3.peg.305"/>
<protein>
    <submittedName>
        <fullName evidence="4">Trans-aconitate 2-methyltransferase</fullName>
    </submittedName>
</protein>
<dbReference type="eggNOG" id="COG0500">
    <property type="taxonomic scope" value="Bacteria"/>
</dbReference>
<dbReference type="Proteomes" id="UP000022141">
    <property type="component" value="Unassembled WGS sequence"/>
</dbReference>
<evidence type="ECO:0000256" key="2">
    <source>
        <dbReference type="ARBA" id="ARBA00022679"/>
    </source>
</evidence>
<proteinExistence type="predicted"/>
<reference evidence="4" key="1">
    <citation type="submission" date="2014-02" db="EMBL/GenBank/DDBJ databases">
        <title>Expanding our view of genomic diversity in Candidatus Accumulibacter clades.</title>
        <authorList>
            <person name="Skennerton C.T."/>
            <person name="Barr J.J."/>
            <person name="Slater F.R."/>
            <person name="Bond P.L."/>
            <person name="Tyson G.W."/>
        </authorList>
    </citation>
    <scope>NUCLEOTIDE SEQUENCE [LARGE SCALE GENOMIC DNA]</scope>
</reference>
<keyword evidence="2" id="KW-0808">Transferase</keyword>
<evidence type="ECO:0000256" key="1">
    <source>
        <dbReference type="ARBA" id="ARBA00022603"/>
    </source>
</evidence>
<dbReference type="GO" id="GO:0032259">
    <property type="term" value="P:methylation"/>
    <property type="evidence" value="ECO:0007669"/>
    <property type="project" value="UniProtKB-KW"/>
</dbReference>
<evidence type="ECO:0000313" key="4">
    <source>
        <dbReference type="EMBL" id="EXI90955.1"/>
    </source>
</evidence>
<organism evidence="4 5">
    <name type="scientific">Accumulibacter regalis</name>
    <dbReference type="NCBI Taxonomy" id="522306"/>
    <lineage>
        <taxon>Bacteria</taxon>
        <taxon>Pseudomonadati</taxon>
        <taxon>Pseudomonadota</taxon>
        <taxon>Betaproteobacteria</taxon>
        <taxon>Candidatus Accumulibacter</taxon>
    </lineage>
</organism>
<dbReference type="AlphaFoldDB" id="A0A011QPG1"/>
<dbReference type="Gene3D" id="3.40.50.150">
    <property type="entry name" value="Vaccinia Virus protein VP39"/>
    <property type="match status" value="1"/>
</dbReference>
<dbReference type="Pfam" id="PF13649">
    <property type="entry name" value="Methyltransf_25"/>
    <property type="match status" value="1"/>
</dbReference>
<dbReference type="EMBL" id="JEMY01000003">
    <property type="protein sequence ID" value="EXI90955.1"/>
    <property type="molecule type" value="Genomic_DNA"/>
</dbReference>
<dbReference type="CDD" id="cd02440">
    <property type="entry name" value="AdoMet_MTases"/>
    <property type="match status" value="1"/>
</dbReference>
<dbReference type="GO" id="GO:0008168">
    <property type="term" value="F:methyltransferase activity"/>
    <property type="evidence" value="ECO:0007669"/>
    <property type="project" value="UniProtKB-KW"/>
</dbReference>
<accession>A0A011QPG1</accession>
<feature type="domain" description="Methyltransferase" evidence="3">
    <location>
        <begin position="77"/>
        <end position="166"/>
    </location>
</feature>
<dbReference type="InterPro" id="IPR029063">
    <property type="entry name" value="SAM-dependent_MTases_sf"/>
</dbReference>
<evidence type="ECO:0000259" key="3">
    <source>
        <dbReference type="Pfam" id="PF13649"/>
    </source>
</evidence>
<dbReference type="STRING" id="1454004.AW11_00296"/>
<dbReference type="PANTHER" id="PTHR43861">
    <property type="entry name" value="TRANS-ACONITATE 2-METHYLTRANSFERASE-RELATED"/>
    <property type="match status" value="1"/>
</dbReference>
<dbReference type="PANTHER" id="PTHR43861:SF1">
    <property type="entry name" value="TRANS-ACONITATE 2-METHYLTRANSFERASE"/>
    <property type="match status" value="1"/>
</dbReference>
<dbReference type="SUPFAM" id="SSF53335">
    <property type="entry name" value="S-adenosyl-L-methionine-dependent methyltransferases"/>
    <property type="match status" value="1"/>
</dbReference>
<dbReference type="InterPro" id="IPR041698">
    <property type="entry name" value="Methyltransf_25"/>
</dbReference>